<name>A0A060W3L1_ONCMY</name>
<dbReference type="PANTHER" id="PTHR46957">
    <property type="entry name" value="CYTOKINE RECEPTOR"/>
    <property type="match status" value="1"/>
</dbReference>
<organism evidence="3 4">
    <name type="scientific">Oncorhynchus mykiss</name>
    <name type="common">Rainbow trout</name>
    <name type="synonym">Salmo gairdneri</name>
    <dbReference type="NCBI Taxonomy" id="8022"/>
    <lineage>
        <taxon>Eukaryota</taxon>
        <taxon>Metazoa</taxon>
        <taxon>Chordata</taxon>
        <taxon>Craniata</taxon>
        <taxon>Vertebrata</taxon>
        <taxon>Euteleostomi</taxon>
        <taxon>Actinopterygii</taxon>
        <taxon>Neopterygii</taxon>
        <taxon>Teleostei</taxon>
        <taxon>Protacanthopterygii</taxon>
        <taxon>Salmoniformes</taxon>
        <taxon>Salmonidae</taxon>
        <taxon>Salmoninae</taxon>
        <taxon>Oncorhynchus</taxon>
    </lineage>
</organism>
<feature type="transmembrane region" description="Helical" evidence="2">
    <location>
        <begin position="103"/>
        <end position="126"/>
    </location>
</feature>
<proteinExistence type="predicted"/>
<dbReference type="InterPro" id="IPR050713">
    <property type="entry name" value="RTP_Phos/Ushers"/>
</dbReference>
<keyword evidence="2" id="KW-1133">Transmembrane helix</keyword>
<keyword evidence="2" id="KW-0472">Membrane</keyword>
<protein>
    <submittedName>
        <fullName evidence="3">Uncharacterized protein</fullName>
    </submittedName>
</protein>
<dbReference type="AlphaFoldDB" id="A0A060W3L1"/>
<dbReference type="PANTHER" id="PTHR46957:SF9">
    <property type="entry name" value="PROTEIN-TYROSINE-PHOSPHATASE"/>
    <property type="match status" value="1"/>
</dbReference>
<accession>A0A060W3L1</accession>
<dbReference type="EMBL" id="FR904334">
    <property type="protein sequence ID" value="CDQ59824.1"/>
    <property type="molecule type" value="Genomic_DNA"/>
</dbReference>
<evidence type="ECO:0000313" key="4">
    <source>
        <dbReference type="Proteomes" id="UP000193380"/>
    </source>
</evidence>
<dbReference type="STRING" id="8022.A0A060W3L1"/>
<gene>
    <name evidence="3" type="ORF">GSONMT00080570001</name>
</gene>
<keyword evidence="1" id="KW-1015">Disulfide bond</keyword>
<evidence type="ECO:0000256" key="1">
    <source>
        <dbReference type="ARBA" id="ARBA00023157"/>
    </source>
</evidence>
<evidence type="ECO:0000256" key="2">
    <source>
        <dbReference type="SAM" id="Phobius"/>
    </source>
</evidence>
<dbReference type="PaxDb" id="8022-A0A060W3L1"/>
<dbReference type="Proteomes" id="UP000193380">
    <property type="component" value="Chromosome 4"/>
</dbReference>
<sequence length="204" mass="22979">MSCQLLEASSDQSLKRRQTQEFLRPYIAAKMDALPDTFPLGDEKKYNGFYNKPLPGQQQYLCFVLAALKGHESQKTFAASPYSDPITVKLHSGMARHAEDPEMLWVMGPVLAVVLIIIIVIAILLFKRKRASPSAKDEHSVGVKDSLLAHSSDPVEMRRLNYQTQGMMEHPFISTTDLANHIERLKANDGLRFSQEYEVTTLPC</sequence>
<keyword evidence="2" id="KW-0812">Transmembrane</keyword>
<reference evidence="3 4" key="1">
    <citation type="journal article" date="2014" name="Nat. Commun.">
        <title>The rainbow trout genome provides novel insights into evolution after whole-genome duplication in vertebrates.</title>
        <authorList>
            <person name="Berthelot C."/>
            <person name="Brunet F."/>
            <person name="Chalopin D."/>
            <person name="Juanchich A."/>
            <person name="Bernard M."/>
            <person name="Noel B."/>
            <person name="Bento P."/>
            <person name="Da Silva C."/>
            <person name="Labadie K."/>
            <person name="Alberti A."/>
            <person name="Aury J.M."/>
            <person name="Louis A."/>
            <person name="Dehais P."/>
            <person name="Bardou P."/>
            <person name="Montfort J."/>
            <person name="Klopp C."/>
            <person name="Cabau C."/>
            <person name="Gaspin C."/>
            <person name="Thorgaard G.H."/>
            <person name="Boussaha M."/>
            <person name="Quillet E."/>
            <person name="Guyomard R."/>
            <person name="Galiana D."/>
            <person name="Bobe J."/>
            <person name="Volff J.N."/>
            <person name="Genet C."/>
            <person name="Wincker P."/>
            <person name="Jaillon O."/>
            <person name="Roest Crollius H."/>
            <person name="Guiguen Y."/>
        </authorList>
    </citation>
    <scope>NUCLEOTIDE SEQUENCE [LARGE SCALE GENOMIC DNA]</scope>
</reference>
<evidence type="ECO:0000313" key="3">
    <source>
        <dbReference type="EMBL" id="CDQ59824.1"/>
    </source>
</evidence>